<dbReference type="PANTHER" id="PTHR24023">
    <property type="entry name" value="COLLAGEN ALPHA"/>
    <property type="match status" value="1"/>
</dbReference>
<organism evidence="10 11">
    <name type="scientific">Liparis tanakae</name>
    <name type="common">Tanaka's snailfish</name>
    <dbReference type="NCBI Taxonomy" id="230148"/>
    <lineage>
        <taxon>Eukaryota</taxon>
        <taxon>Metazoa</taxon>
        <taxon>Chordata</taxon>
        <taxon>Craniata</taxon>
        <taxon>Vertebrata</taxon>
        <taxon>Euteleostomi</taxon>
        <taxon>Actinopterygii</taxon>
        <taxon>Neopterygii</taxon>
        <taxon>Teleostei</taxon>
        <taxon>Neoteleostei</taxon>
        <taxon>Acanthomorphata</taxon>
        <taxon>Eupercaria</taxon>
        <taxon>Perciformes</taxon>
        <taxon>Cottioidei</taxon>
        <taxon>Cottales</taxon>
        <taxon>Liparidae</taxon>
        <taxon>Liparis</taxon>
    </lineage>
</organism>
<feature type="region of interest" description="Disordered" evidence="8">
    <location>
        <begin position="291"/>
        <end position="463"/>
    </location>
</feature>
<evidence type="ECO:0000256" key="7">
    <source>
        <dbReference type="ARBA" id="ARBA00023157"/>
    </source>
</evidence>
<feature type="compositionally biased region" description="Pro residues" evidence="8">
    <location>
        <begin position="447"/>
        <end position="459"/>
    </location>
</feature>
<dbReference type="EMBL" id="SRLO01001864">
    <property type="protein sequence ID" value="TNN34930.1"/>
    <property type="molecule type" value="Genomic_DNA"/>
</dbReference>
<dbReference type="OrthoDB" id="10071882at2759"/>
<feature type="compositionally biased region" description="Gly residues" evidence="8">
    <location>
        <begin position="338"/>
        <end position="347"/>
    </location>
</feature>
<keyword evidence="2" id="KW-0964">Secreted</keyword>
<evidence type="ECO:0000313" key="10">
    <source>
        <dbReference type="EMBL" id="TNN34930.1"/>
    </source>
</evidence>
<dbReference type="Pfam" id="PF01413">
    <property type="entry name" value="C4"/>
    <property type="match status" value="2"/>
</dbReference>
<comment type="caution">
    <text evidence="10">The sequence shown here is derived from an EMBL/GenBank/DDBJ whole genome shotgun (WGS) entry which is preliminary data.</text>
</comment>
<dbReference type="Gene3D" id="2.170.240.10">
    <property type="entry name" value="Collagen IV, non-collagenous"/>
    <property type="match status" value="2"/>
</dbReference>
<dbReference type="PANTHER" id="PTHR24023:SF1082">
    <property type="entry name" value="COLLAGEN TRIPLE HELIX REPEAT"/>
    <property type="match status" value="1"/>
</dbReference>
<feature type="compositionally biased region" description="Gly residues" evidence="8">
    <location>
        <begin position="27"/>
        <end position="40"/>
    </location>
</feature>
<keyword evidence="11" id="KW-1185">Reference proteome</keyword>
<dbReference type="GO" id="GO:0005581">
    <property type="term" value="C:collagen trimer"/>
    <property type="evidence" value="ECO:0007669"/>
    <property type="project" value="UniProtKB-KW"/>
</dbReference>
<sequence>MHRTTSCLLQGPRTTSCLLQVSRGRGARAGGPGPLDGPGAPGRRAGRGTEGPRDETEVQDVRGGKERKVVSGPWGLQGTPRPSPSKEPGDQEDPRGSTASLDHEGLKVCEELQVSRGLWAPTGPQAPPGPWGPRDPTDHQDPRDRLEPQDRRDSWASRGGPEIRGSWDLQGWLENRVAKAVLDPKGTQGTPSVSPVQLDSAGLPETWGPQGLRDHTEILGDPGPVGVQDIEDAKETRATRGTWAPQVWWVRRVLEDVLVFLVFLVQRVLEVLQDLQASWVFQGIRVLQGPQDTRVHPRGAPRAPGGPQDSQVRCSGELGDPGQNPPVPGDDGDNGDTGCRGPGGLRGPQGPRGRPGIPGNPGVKGLRGSSGLMGVPGDRGPPGCAGLGGPPGPKGSSGPGGPKGEAGRVSSCLAYPPSTPGPPGPPGAPGLDGEAGVPGDIGRPGAPGGPGPGGDPGPRGPSRILSSGFLLVLHSQSEAVPVCPRDLRVLWTGYSLLYLEGQERAHTQDLGLAGSCLRLFSTMPFSSCSAARCSYAGRNDKSYWLSTGAPPPGAPVGGASIREHISRCVHTGAGDEGGGQSLTSPGSCLEDFRAQPFVECQGPRGTCHYFNNIYSFWLTRVEAAAPELHHGAAATLTEGRQQRESIGRCSVCMRV</sequence>
<feature type="compositionally biased region" description="Basic and acidic residues" evidence="8">
    <location>
        <begin position="87"/>
        <end position="105"/>
    </location>
</feature>
<protein>
    <submittedName>
        <fullName evidence="10">Collagen alpha-2(IV) chain</fullName>
    </submittedName>
</protein>
<dbReference type="GO" id="GO:0005604">
    <property type="term" value="C:basement membrane"/>
    <property type="evidence" value="ECO:0007669"/>
    <property type="project" value="UniProtKB-SubCell"/>
</dbReference>
<feature type="compositionally biased region" description="Basic and acidic residues" evidence="8">
    <location>
        <begin position="50"/>
        <end position="69"/>
    </location>
</feature>
<evidence type="ECO:0000256" key="4">
    <source>
        <dbReference type="ARBA" id="ARBA00022737"/>
    </source>
</evidence>
<evidence type="ECO:0000256" key="5">
    <source>
        <dbReference type="ARBA" id="ARBA00022869"/>
    </source>
</evidence>
<dbReference type="AlphaFoldDB" id="A0A4Z2F216"/>
<evidence type="ECO:0000256" key="6">
    <source>
        <dbReference type="ARBA" id="ARBA00023119"/>
    </source>
</evidence>
<evidence type="ECO:0000256" key="1">
    <source>
        <dbReference type="ARBA" id="ARBA00004302"/>
    </source>
</evidence>
<keyword evidence="3" id="KW-0272">Extracellular matrix</keyword>
<proteinExistence type="predicted"/>
<dbReference type="GO" id="GO:0005201">
    <property type="term" value="F:extracellular matrix structural constituent"/>
    <property type="evidence" value="ECO:0007669"/>
    <property type="project" value="InterPro"/>
</dbReference>
<evidence type="ECO:0000256" key="8">
    <source>
        <dbReference type="SAM" id="MobiDB-lite"/>
    </source>
</evidence>
<dbReference type="InterPro" id="IPR016187">
    <property type="entry name" value="CTDL_fold"/>
</dbReference>
<dbReference type="Proteomes" id="UP000314294">
    <property type="component" value="Unassembled WGS sequence"/>
</dbReference>
<keyword evidence="7" id="KW-1015">Disulfide bond</keyword>
<evidence type="ECO:0000259" key="9">
    <source>
        <dbReference type="PROSITE" id="PS51403"/>
    </source>
</evidence>
<feature type="domain" description="Collagen IV NC1" evidence="9">
    <location>
        <begin position="468"/>
        <end position="655"/>
    </location>
</feature>
<dbReference type="InterPro" id="IPR036954">
    <property type="entry name" value="Collagen_IV_NC_sf"/>
</dbReference>
<name>A0A4Z2F216_9TELE</name>
<dbReference type="PROSITE" id="PS51403">
    <property type="entry name" value="NC1_IV"/>
    <property type="match status" value="1"/>
</dbReference>
<feature type="compositionally biased region" description="Basic and acidic residues" evidence="8">
    <location>
        <begin position="135"/>
        <end position="155"/>
    </location>
</feature>
<dbReference type="InterPro" id="IPR001442">
    <property type="entry name" value="Collagen_IV_NC"/>
</dbReference>
<keyword evidence="6 10" id="KW-0176">Collagen</keyword>
<keyword evidence="4" id="KW-0677">Repeat</keyword>
<evidence type="ECO:0000256" key="2">
    <source>
        <dbReference type="ARBA" id="ARBA00022525"/>
    </source>
</evidence>
<comment type="subcellular location">
    <subcellularLocation>
        <location evidence="1">Secreted</location>
        <location evidence="1">Extracellular space</location>
        <location evidence="1">Extracellular matrix</location>
        <location evidence="1">Basement membrane</location>
    </subcellularLocation>
</comment>
<dbReference type="SMART" id="SM00111">
    <property type="entry name" value="C4"/>
    <property type="match status" value="2"/>
</dbReference>
<feature type="compositionally biased region" description="Low complexity" evidence="8">
    <location>
        <begin position="348"/>
        <end position="361"/>
    </location>
</feature>
<feature type="region of interest" description="Disordered" evidence="8">
    <location>
        <begin position="118"/>
        <end position="167"/>
    </location>
</feature>
<feature type="compositionally biased region" description="Low complexity" evidence="8">
    <location>
        <begin position="298"/>
        <end position="307"/>
    </location>
</feature>
<gene>
    <name evidence="10" type="primary">COL4A2_1</name>
    <name evidence="10" type="ORF">EYF80_054909</name>
</gene>
<reference evidence="10 11" key="1">
    <citation type="submission" date="2019-03" db="EMBL/GenBank/DDBJ databases">
        <title>First draft genome of Liparis tanakae, snailfish: a comprehensive survey of snailfish specific genes.</title>
        <authorList>
            <person name="Kim W."/>
            <person name="Song I."/>
            <person name="Jeong J.-H."/>
            <person name="Kim D."/>
            <person name="Kim S."/>
            <person name="Ryu S."/>
            <person name="Song J.Y."/>
            <person name="Lee S.K."/>
        </authorList>
    </citation>
    <scope>NUCLEOTIDE SEQUENCE [LARGE SCALE GENOMIC DNA]</scope>
    <source>
        <tissue evidence="10">Muscle</tissue>
    </source>
</reference>
<feature type="compositionally biased region" description="Gly residues" evidence="8">
    <location>
        <begin position="383"/>
        <end position="404"/>
    </location>
</feature>
<evidence type="ECO:0000313" key="11">
    <source>
        <dbReference type="Proteomes" id="UP000314294"/>
    </source>
</evidence>
<dbReference type="GO" id="GO:0005615">
    <property type="term" value="C:extracellular space"/>
    <property type="evidence" value="ECO:0007669"/>
    <property type="project" value="TreeGrafter"/>
</dbReference>
<feature type="compositionally biased region" description="Pro residues" evidence="8">
    <location>
        <begin position="124"/>
        <end position="133"/>
    </location>
</feature>
<keyword evidence="5" id="KW-0084">Basement membrane</keyword>
<evidence type="ECO:0000256" key="3">
    <source>
        <dbReference type="ARBA" id="ARBA00022530"/>
    </source>
</evidence>
<dbReference type="InterPro" id="IPR050149">
    <property type="entry name" value="Collagen_superfamily"/>
</dbReference>
<feature type="compositionally biased region" description="Pro residues" evidence="8">
    <location>
        <begin position="417"/>
        <end position="428"/>
    </location>
</feature>
<accession>A0A4Z2F216</accession>
<dbReference type="SUPFAM" id="SSF56436">
    <property type="entry name" value="C-type lectin-like"/>
    <property type="match status" value="2"/>
</dbReference>
<feature type="region of interest" description="Disordered" evidence="8">
    <location>
        <begin position="24"/>
        <end position="105"/>
    </location>
</feature>